<comment type="cofactor">
    <cofactor evidence="1 2">
        <name>Zn(2+)</name>
        <dbReference type="ChEBI" id="CHEBI:29105"/>
    </cofactor>
    <text evidence="1 2">Binds 1 zinc ion per subunit.</text>
</comment>
<reference evidence="5" key="1">
    <citation type="submission" date="2016-11" db="UniProtKB">
        <authorList>
            <consortium name="WormBaseParasite"/>
        </authorList>
    </citation>
    <scope>IDENTIFICATION</scope>
</reference>
<dbReference type="Proteomes" id="UP000095280">
    <property type="component" value="Unplaced"/>
</dbReference>
<dbReference type="EC" id="3.4.24.-" evidence="2"/>
<comment type="caution">
    <text evidence="1">Lacks conserved residue(s) required for the propagation of feature annotation.</text>
</comment>
<dbReference type="PRINTS" id="PR00480">
    <property type="entry name" value="ASTACIN"/>
</dbReference>
<dbReference type="InterPro" id="IPR001506">
    <property type="entry name" value="Peptidase_M12A"/>
</dbReference>
<dbReference type="GO" id="GO:0004222">
    <property type="term" value="F:metalloendopeptidase activity"/>
    <property type="evidence" value="ECO:0007669"/>
    <property type="project" value="UniProtKB-UniRule"/>
</dbReference>
<evidence type="ECO:0000256" key="1">
    <source>
        <dbReference type="PROSITE-ProRule" id="PRU01211"/>
    </source>
</evidence>
<evidence type="ECO:0000313" key="4">
    <source>
        <dbReference type="Proteomes" id="UP000095280"/>
    </source>
</evidence>
<feature type="active site" evidence="1">
    <location>
        <position position="146"/>
    </location>
</feature>
<dbReference type="SUPFAM" id="SSF55486">
    <property type="entry name" value="Metalloproteases ('zincins'), catalytic domain"/>
    <property type="match status" value="1"/>
</dbReference>
<dbReference type="PANTHER" id="PTHR10127">
    <property type="entry name" value="DISCOIDIN, CUB, EGF, LAMININ , AND ZINC METALLOPROTEASE DOMAIN CONTAINING"/>
    <property type="match status" value="1"/>
</dbReference>
<keyword evidence="1 2" id="KW-0479">Metal-binding</keyword>
<dbReference type="AlphaFoldDB" id="A0A1I8JNZ9"/>
<evidence type="ECO:0000256" key="2">
    <source>
        <dbReference type="RuleBase" id="RU361183"/>
    </source>
</evidence>
<dbReference type="Pfam" id="PF01400">
    <property type="entry name" value="Astacin"/>
    <property type="match status" value="1"/>
</dbReference>
<evidence type="ECO:0000259" key="3">
    <source>
        <dbReference type="PROSITE" id="PS51864"/>
    </source>
</evidence>
<feature type="binding site" evidence="1">
    <location>
        <position position="155"/>
    </location>
    <ligand>
        <name>Zn(2+)</name>
        <dbReference type="ChEBI" id="CHEBI:29105"/>
        <note>catalytic</note>
    </ligand>
</feature>
<feature type="binding site" evidence="1">
    <location>
        <position position="149"/>
    </location>
    <ligand>
        <name>Zn(2+)</name>
        <dbReference type="ChEBI" id="CHEBI:29105"/>
        <note>catalytic</note>
    </ligand>
</feature>
<accession>A0A1I8JNZ9</accession>
<keyword evidence="1 2" id="KW-0862">Zinc</keyword>
<keyword evidence="4" id="KW-1185">Reference proteome</keyword>
<keyword evidence="1 2" id="KW-0482">Metalloprotease</keyword>
<dbReference type="SMART" id="SM00235">
    <property type="entry name" value="ZnMc"/>
    <property type="match status" value="1"/>
</dbReference>
<dbReference type="PROSITE" id="PS51864">
    <property type="entry name" value="ASTACIN"/>
    <property type="match status" value="1"/>
</dbReference>
<sequence>MQAQASAIATTATDPTMATSRQAEDNIKIIEGDIMISQTHQSQMLNGQAAAASAASIYWPNGTVYYSLSVDYTASEADYIESSLQELQLYVGSAVQFKRVSPGEAADYIEVYSGSGCSSFVGRQTGPQWLSLQRGVCLQKYIIQHEFMHALGFWHEQSRADRDHSVVIWWSNIDSG</sequence>
<dbReference type="Gene3D" id="3.40.390.10">
    <property type="entry name" value="Collagenase (Catalytic Domain)"/>
    <property type="match status" value="1"/>
</dbReference>
<proteinExistence type="predicted"/>
<protein>
    <recommendedName>
        <fullName evidence="2">Metalloendopeptidase</fullName>
        <ecNumber evidence="2">3.4.24.-</ecNumber>
    </recommendedName>
</protein>
<feature type="domain" description="Peptidase M12A" evidence="3">
    <location>
        <begin position="49"/>
        <end position="176"/>
    </location>
</feature>
<dbReference type="InterPro" id="IPR006026">
    <property type="entry name" value="Peptidase_Metallo"/>
</dbReference>
<organism evidence="4 5">
    <name type="scientific">Macrostomum lignano</name>
    <dbReference type="NCBI Taxonomy" id="282301"/>
    <lineage>
        <taxon>Eukaryota</taxon>
        <taxon>Metazoa</taxon>
        <taxon>Spiralia</taxon>
        <taxon>Lophotrochozoa</taxon>
        <taxon>Platyhelminthes</taxon>
        <taxon>Rhabditophora</taxon>
        <taxon>Macrostomorpha</taxon>
        <taxon>Macrostomida</taxon>
        <taxon>Macrostomidae</taxon>
        <taxon>Macrostomum</taxon>
    </lineage>
</organism>
<dbReference type="GO" id="GO:0006508">
    <property type="term" value="P:proteolysis"/>
    <property type="evidence" value="ECO:0007669"/>
    <property type="project" value="UniProtKB-KW"/>
</dbReference>
<dbReference type="WBParaSite" id="snap_masked-unitig_25140-processed-gene-0.0-mRNA-1">
    <property type="protein sequence ID" value="snap_masked-unitig_25140-processed-gene-0.0-mRNA-1"/>
    <property type="gene ID" value="snap_masked-unitig_25140-processed-gene-0.0"/>
</dbReference>
<dbReference type="InterPro" id="IPR024079">
    <property type="entry name" value="MetalloPept_cat_dom_sf"/>
</dbReference>
<feature type="binding site" evidence="1">
    <location>
        <position position="145"/>
    </location>
    <ligand>
        <name>Zn(2+)</name>
        <dbReference type="ChEBI" id="CHEBI:29105"/>
        <note>catalytic</note>
    </ligand>
</feature>
<dbReference type="PANTHER" id="PTHR10127:SF873">
    <property type="entry name" value="METALLOENDOPEPTIDASE"/>
    <property type="match status" value="1"/>
</dbReference>
<keyword evidence="1 2" id="KW-0378">Hydrolase</keyword>
<name>A0A1I8JNZ9_9PLAT</name>
<evidence type="ECO:0000313" key="5">
    <source>
        <dbReference type="WBParaSite" id="snap_masked-unitig_25140-processed-gene-0.0-mRNA-1"/>
    </source>
</evidence>
<dbReference type="GO" id="GO:0008270">
    <property type="term" value="F:zinc ion binding"/>
    <property type="evidence" value="ECO:0007669"/>
    <property type="project" value="UniProtKB-UniRule"/>
</dbReference>
<keyword evidence="1 2" id="KW-0645">Protease</keyword>